<keyword evidence="13" id="KW-0808">Transferase</keyword>
<comment type="caution">
    <text evidence="13">The sequence shown here is derived from an EMBL/GenBank/DDBJ whole genome shotgun (WGS) entry which is preliminary data.</text>
</comment>
<gene>
    <name evidence="13" type="ORF">MM239_13850</name>
</gene>
<dbReference type="PANTHER" id="PTHR42743:SF11">
    <property type="entry name" value="AMINODEOXYCHORISMATE LYASE"/>
    <property type="match status" value="1"/>
</dbReference>
<organism evidence="13 14">
    <name type="scientific">Belliella filtrata</name>
    <dbReference type="NCBI Taxonomy" id="2923435"/>
    <lineage>
        <taxon>Bacteria</taxon>
        <taxon>Pseudomonadati</taxon>
        <taxon>Bacteroidota</taxon>
        <taxon>Cytophagia</taxon>
        <taxon>Cytophagales</taxon>
        <taxon>Cyclobacteriaceae</taxon>
        <taxon>Belliella</taxon>
    </lineage>
</organism>
<keyword evidence="13" id="KW-0032">Aminotransferase</keyword>
<evidence type="ECO:0000313" key="13">
    <source>
        <dbReference type="EMBL" id="MCH7410486.1"/>
    </source>
</evidence>
<comment type="catalytic activity">
    <reaction evidence="9">
        <text>L-isoleucine + 2-oxoglutarate = (S)-3-methyl-2-oxopentanoate + L-glutamate</text>
        <dbReference type="Rhea" id="RHEA:24801"/>
        <dbReference type="ChEBI" id="CHEBI:16810"/>
        <dbReference type="ChEBI" id="CHEBI:29985"/>
        <dbReference type="ChEBI" id="CHEBI:35146"/>
        <dbReference type="ChEBI" id="CHEBI:58045"/>
        <dbReference type="EC" id="2.6.1.42"/>
    </reaction>
</comment>
<keyword evidence="7 12" id="KW-0663">Pyridoxal phosphate</keyword>
<dbReference type="PANTHER" id="PTHR42743">
    <property type="entry name" value="AMINO-ACID AMINOTRANSFERASE"/>
    <property type="match status" value="1"/>
</dbReference>
<comment type="similarity">
    <text evidence="5 11">Belongs to the class-IV pyridoxal-phosphate-dependent aminotransferase family.</text>
</comment>
<dbReference type="Gene3D" id="3.20.10.10">
    <property type="entry name" value="D-amino Acid Aminotransferase, subunit A, domain 2"/>
    <property type="match status" value="1"/>
</dbReference>
<comment type="cofactor">
    <cofactor evidence="1 12">
        <name>pyridoxal 5'-phosphate</name>
        <dbReference type="ChEBI" id="CHEBI:597326"/>
    </cofactor>
</comment>
<dbReference type="Proteomes" id="UP001165489">
    <property type="component" value="Unassembled WGS sequence"/>
</dbReference>
<proteinExistence type="inferred from homology"/>
<comment type="pathway">
    <text evidence="3">Amino-acid biosynthesis; L-valine biosynthesis; L-valine from pyruvate: step 4/4.</text>
</comment>
<dbReference type="InterPro" id="IPR043131">
    <property type="entry name" value="BCAT-like_N"/>
</dbReference>
<evidence type="ECO:0000256" key="12">
    <source>
        <dbReference type="RuleBase" id="RU004516"/>
    </source>
</evidence>
<evidence type="ECO:0000256" key="4">
    <source>
        <dbReference type="ARBA" id="ARBA00005072"/>
    </source>
</evidence>
<dbReference type="InterPro" id="IPR043132">
    <property type="entry name" value="BCAT-like_C"/>
</dbReference>
<evidence type="ECO:0000256" key="10">
    <source>
        <dbReference type="ARBA" id="ARBA00049229"/>
    </source>
</evidence>
<dbReference type="EMBL" id="JAKZGP010000038">
    <property type="protein sequence ID" value="MCH7410486.1"/>
    <property type="molecule type" value="Genomic_DNA"/>
</dbReference>
<comment type="pathway">
    <text evidence="2">Amino-acid biosynthesis; L-isoleucine biosynthesis; L-isoleucine from 2-oxobutanoate: step 4/4.</text>
</comment>
<dbReference type="InterPro" id="IPR050571">
    <property type="entry name" value="Class-IV_PLP-Dep_Aminotrnsfr"/>
</dbReference>
<evidence type="ECO:0000256" key="6">
    <source>
        <dbReference type="ARBA" id="ARBA00013053"/>
    </source>
</evidence>
<dbReference type="GO" id="GO:0008483">
    <property type="term" value="F:transaminase activity"/>
    <property type="evidence" value="ECO:0007669"/>
    <property type="project" value="UniProtKB-KW"/>
</dbReference>
<accession>A0ABS9V240</accession>
<dbReference type="InterPro" id="IPR036038">
    <property type="entry name" value="Aminotransferase-like"/>
</dbReference>
<dbReference type="PROSITE" id="PS00770">
    <property type="entry name" value="AA_TRANSFER_CLASS_4"/>
    <property type="match status" value="1"/>
</dbReference>
<sequence>MNVSDTVVLTKLKAGNWESTAGQVANRGLLYADGIFETMIFLRGKIRFSEFHEQRVLEGCEVLSLNQASLSTFDQIASIMAQKWPWLEACRVRWTIYRKSGGKYAPQNDEVEELLQLEPFHPTSKTKEKAYVHPKITLSKSIYSSCKTLNALSYVIANRDRVHQGYDEVLLLDHRGFLSEAGAANLFWQKDGKFYTPSLSNGCINGIGRRVILTYLDSKHIPYEEVEERVASLTNADTVFVSNVTGISYLLQLGDKKLKQSRIDYLEELFAF</sequence>
<dbReference type="EC" id="2.6.1.42" evidence="6"/>
<comment type="catalytic activity">
    <reaction evidence="10">
        <text>L-leucine + 2-oxoglutarate = 4-methyl-2-oxopentanoate + L-glutamate</text>
        <dbReference type="Rhea" id="RHEA:18321"/>
        <dbReference type="ChEBI" id="CHEBI:16810"/>
        <dbReference type="ChEBI" id="CHEBI:17865"/>
        <dbReference type="ChEBI" id="CHEBI:29985"/>
        <dbReference type="ChEBI" id="CHEBI:57427"/>
        <dbReference type="EC" id="2.6.1.42"/>
    </reaction>
</comment>
<reference evidence="13" key="1">
    <citation type="submission" date="2022-03" db="EMBL/GenBank/DDBJ databases">
        <title>De novo assembled genomes of Belliella spp. (Cyclobacteriaceae) strains.</title>
        <authorList>
            <person name="Szabo A."/>
            <person name="Korponai K."/>
            <person name="Felfoldi T."/>
        </authorList>
    </citation>
    <scope>NUCLEOTIDE SEQUENCE</scope>
    <source>
        <strain evidence="13">DSM 111904</strain>
    </source>
</reference>
<evidence type="ECO:0000256" key="5">
    <source>
        <dbReference type="ARBA" id="ARBA00009320"/>
    </source>
</evidence>
<evidence type="ECO:0000256" key="1">
    <source>
        <dbReference type="ARBA" id="ARBA00001933"/>
    </source>
</evidence>
<dbReference type="Gene3D" id="3.30.470.10">
    <property type="match status" value="1"/>
</dbReference>
<evidence type="ECO:0000256" key="7">
    <source>
        <dbReference type="ARBA" id="ARBA00022898"/>
    </source>
</evidence>
<evidence type="ECO:0000313" key="14">
    <source>
        <dbReference type="Proteomes" id="UP001165489"/>
    </source>
</evidence>
<name>A0ABS9V240_9BACT</name>
<dbReference type="RefSeq" id="WP_241348848.1">
    <property type="nucleotide sequence ID" value="NZ_JAKZGP010000038.1"/>
</dbReference>
<keyword evidence="14" id="KW-1185">Reference proteome</keyword>
<dbReference type="InterPro" id="IPR001544">
    <property type="entry name" value="Aminotrans_IV"/>
</dbReference>
<evidence type="ECO:0000256" key="8">
    <source>
        <dbReference type="ARBA" id="ARBA00048212"/>
    </source>
</evidence>
<evidence type="ECO:0000256" key="11">
    <source>
        <dbReference type="RuleBase" id="RU004106"/>
    </source>
</evidence>
<evidence type="ECO:0000256" key="9">
    <source>
        <dbReference type="ARBA" id="ARBA00048798"/>
    </source>
</evidence>
<dbReference type="InterPro" id="IPR018300">
    <property type="entry name" value="Aminotrans_IV_CS"/>
</dbReference>
<comment type="catalytic activity">
    <reaction evidence="8">
        <text>L-valine + 2-oxoglutarate = 3-methyl-2-oxobutanoate + L-glutamate</text>
        <dbReference type="Rhea" id="RHEA:24813"/>
        <dbReference type="ChEBI" id="CHEBI:11851"/>
        <dbReference type="ChEBI" id="CHEBI:16810"/>
        <dbReference type="ChEBI" id="CHEBI:29985"/>
        <dbReference type="ChEBI" id="CHEBI:57762"/>
        <dbReference type="EC" id="2.6.1.42"/>
    </reaction>
</comment>
<dbReference type="Pfam" id="PF01063">
    <property type="entry name" value="Aminotran_4"/>
    <property type="match status" value="1"/>
</dbReference>
<evidence type="ECO:0000256" key="3">
    <source>
        <dbReference type="ARBA" id="ARBA00004931"/>
    </source>
</evidence>
<dbReference type="SUPFAM" id="SSF56752">
    <property type="entry name" value="D-aminoacid aminotransferase-like PLP-dependent enzymes"/>
    <property type="match status" value="1"/>
</dbReference>
<evidence type="ECO:0000256" key="2">
    <source>
        <dbReference type="ARBA" id="ARBA00004824"/>
    </source>
</evidence>
<protein>
    <recommendedName>
        <fullName evidence="6">branched-chain-amino-acid transaminase</fullName>
        <ecNumber evidence="6">2.6.1.42</ecNumber>
    </recommendedName>
</protein>
<comment type="pathway">
    <text evidence="4">Amino-acid biosynthesis; L-leucine biosynthesis; L-leucine from 3-methyl-2-oxobutanoate: step 4/4.</text>
</comment>